<evidence type="ECO:0000259" key="1">
    <source>
        <dbReference type="Pfam" id="PF07669"/>
    </source>
</evidence>
<dbReference type="Pfam" id="PF07669">
    <property type="entry name" value="Eco57I"/>
    <property type="match status" value="1"/>
</dbReference>
<dbReference type="Gene3D" id="1.10.8.10">
    <property type="entry name" value="DNA helicase RuvA subunit, C-terminal domain"/>
    <property type="match status" value="1"/>
</dbReference>
<dbReference type="PANTHER" id="PTHR18895">
    <property type="entry name" value="HEMK METHYLTRANSFERASE"/>
    <property type="match status" value="1"/>
</dbReference>
<protein>
    <recommendedName>
        <fullName evidence="1">Type II methyltransferase M.TaqI-like domain-containing protein</fullName>
    </recommendedName>
</protein>
<dbReference type="Gene3D" id="3.40.50.150">
    <property type="entry name" value="Vaccinia Virus protein VP39"/>
    <property type="match status" value="2"/>
</dbReference>
<reference evidence="2 3" key="1">
    <citation type="submission" date="2015-07" db="EMBL/GenBank/DDBJ databases">
        <title>Comparative genomics of the Sigatoka disease complex on banana suggests a link between parallel evolutionary changes in Pseudocercospora fijiensis and Pseudocercospora eumusae and increased virulence on the banana host.</title>
        <authorList>
            <person name="Chang T.-C."/>
            <person name="Salvucci A."/>
            <person name="Crous P.W."/>
            <person name="Stergiopoulos I."/>
        </authorList>
    </citation>
    <scope>NUCLEOTIDE SEQUENCE [LARGE SCALE GENOMIC DNA]</scope>
    <source>
        <strain evidence="2 3">CBS 116634</strain>
    </source>
</reference>
<organism evidence="2 3">
    <name type="scientific">Pseudocercospora musae</name>
    <dbReference type="NCBI Taxonomy" id="113226"/>
    <lineage>
        <taxon>Eukaryota</taxon>
        <taxon>Fungi</taxon>
        <taxon>Dikarya</taxon>
        <taxon>Ascomycota</taxon>
        <taxon>Pezizomycotina</taxon>
        <taxon>Dothideomycetes</taxon>
        <taxon>Dothideomycetidae</taxon>
        <taxon>Mycosphaerellales</taxon>
        <taxon>Mycosphaerellaceae</taxon>
        <taxon>Pseudocercospora</taxon>
    </lineage>
</organism>
<dbReference type="GO" id="GO:0032259">
    <property type="term" value="P:methylation"/>
    <property type="evidence" value="ECO:0007669"/>
    <property type="project" value="InterPro"/>
</dbReference>
<dbReference type="InterPro" id="IPR050320">
    <property type="entry name" value="N5-glutamine_MTase"/>
</dbReference>
<dbReference type="PANTHER" id="PTHR18895:SF74">
    <property type="entry name" value="MTRF1L RELEASE FACTOR GLUTAMINE METHYLTRANSFERASE"/>
    <property type="match status" value="1"/>
</dbReference>
<gene>
    <name evidence="2" type="ORF">AC579_3868</name>
</gene>
<dbReference type="EMBL" id="LFZO01000021">
    <property type="protein sequence ID" value="KXT17333.1"/>
    <property type="molecule type" value="Genomic_DNA"/>
</dbReference>
<evidence type="ECO:0000313" key="3">
    <source>
        <dbReference type="Proteomes" id="UP000073492"/>
    </source>
</evidence>
<dbReference type="SUPFAM" id="SSF53335">
    <property type="entry name" value="S-adenosyl-L-methionine-dependent methyltransferases"/>
    <property type="match status" value="2"/>
</dbReference>
<dbReference type="InterPro" id="IPR011639">
    <property type="entry name" value="MethylTrfase_TaqI-like_dom"/>
</dbReference>
<evidence type="ECO:0000313" key="2">
    <source>
        <dbReference type="EMBL" id="KXT17333.1"/>
    </source>
</evidence>
<dbReference type="OrthoDB" id="269872at2759"/>
<dbReference type="PROSITE" id="PS00092">
    <property type="entry name" value="N6_MTASE"/>
    <property type="match status" value="1"/>
</dbReference>
<dbReference type="InterPro" id="IPR002052">
    <property type="entry name" value="DNA_methylase_N6_adenine_CS"/>
</dbReference>
<sequence>MPRIRPQEFLKAKAINRALLSLLPVCRDLNSARNEFRWMKEHAINVSHRLGYNDHAILLRSLVYRRAQGEPLQYILESEYFGDLEIKCRPGVLIPRQETAASVTFLAQLVSRNSSQADGRGKRLRILDICTWSELHASSPGAQSAQLHDGTGSGCIPLLFHHEYYRNERTANDELRLVGVDISPAALSLSRQNLVHQIATQCQSNQGINRMRSLNGIGFVQANVLQDYQDIPPNVIEETDHQPSILQALHRVNSDDSPPNFDILISNPPYISAKSFKSTTSRSVRIFEPRLALVPDSFDGTGDLFYPHLLRIASQVNAKILLFEVADLDQAKRVAEMAMKDWRNVELWRDDPTAKPDGTGTIEINGRWIAVRGSGHGRSVFAYSSESSSSLLSLRTGADIAIPDADWPDVTPDR</sequence>
<dbReference type="InterPro" id="IPR029063">
    <property type="entry name" value="SAM-dependent_MTases_sf"/>
</dbReference>
<accession>A0A139IRE5</accession>
<proteinExistence type="predicted"/>
<dbReference type="AlphaFoldDB" id="A0A139IRE5"/>
<name>A0A139IRE5_9PEZI</name>
<keyword evidence="3" id="KW-1185">Reference proteome</keyword>
<comment type="caution">
    <text evidence="2">The sequence shown here is derived from an EMBL/GenBank/DDBJ whole genome shotgun (WGS) entry which is preliminary data.</text>
</comment>
<dbReference type="Proteomes" id="UP000073492">
    <property type="component" value="Unassembled WGS sequence"/>
</dbReference>
<dbReference type="GO" id="GO:0008168">
    <property type="term" value="F:methyltransferase activity"/>
    <property type="evidence" value="ECO:0007669"/>
    <property type="project" value="InterPro"/>
</dbReference>
<feature type="domain" description="Type II methyltransferase M.TaqI-like" evidence="1">
    <location>
        <begin position="177"/>
        <end position="279"/>
    </location>
</feature>
<dbReference type="STRING" id="113226.A0A139IRE5"/>
<dbReference type="GO" id="GO:0003676">
    <property type="term" value="F:nucleic acid binding"/>
    <property type="evidence" value="ECO:0007669"/>
    <property type="project" value="InterPro"/>
</dbReference>
<dbReference type="GO" id="GO:0006304">
    <property type="term" value="P:DNA modification"/>
    <property type="evidence" value="ECO:0007669"/>
    <property type="project" value="InterPro"/>
</dbReference>
<dbReference type="GO" id="GO:0005739">
    <property type="term" value="C:mitochondrion"/>
    <property type="evidence" value="ECO:0007669"/>
    <property type="project" value="TreeGrafter"/>
</dbReference>